<accession>A0A1T4SAS0</accession>
<organism evidence="1 2">
    <name type="scientific">Enhydrobacter aerosaccus</name>
    <dbReference type="NCBI Taxonomy" id="225324"/>
    <lineage>
        <taxon>Bacteria</taxon>
        <taxon>Pseudomonadati</taxon>
        <taxon>Pseudomonadota</taxon>
        <taxon>Alphaproteobacteria</taxon>
        <taxon>Hyphomicrobiales</taxon>
        <taxon>Enhydrobacter</taxon>
    </lineage>
</organism>
<name>A0A1T4SAS0_9HYPH</name>
<dbReference type="AlphaFoldDB" id="A0A1T4SAS0"/>
<evidence type="ECO:0000313" key="2">
    <source>
        <dbReference type="Proteomes" id="UP000190092"/>
    </source>
</evidence>
<keyword evidence="2" id="KW-1185">Reference proteome</keyword>
<dbReference type="EMBL" id="FUWJ01000007">
    <property type="protein sequence ID" value="SKA25339.1"/>
    <property type="molecule type" value="Genomic_DNA"/>
</dbReference>
<proteinExistence type="predicted"/>
<protein>
    <submittedName>
        <fullName evidence="1">Uncharacterized protein</fullName>
    </submittedName>
</protein>
<reference evidence="2" key="1">
    <citation type="submission" date="2017-02" db="EMBL/GenBank/DDBJ databases">
        <authorList>
            <person name="Varghese N."/>
            <person name="Submissions S."/>
        </authorList>
    </citation>
    <scope>NUCLEOTIDE SEQUENCE [LARGE SCALE GENOMIC DNA]</scope>
    <source>
        <strain evidence="2">ATCC 27094</strain>
    </source>
</reference>
<dbReference type="Proteomes" id="UP000190092">
    <property type="component" value="Unassembled WGS sequence"/>
</dbReference>
<gene>
    <name evidence="1" type="ORF">SAMN02745126_04515</name>
</gene>
<sequence length="108" mass="12921">MHSANIVPSTTTRSLRRFTEQWCGRRFAQNVPRDHLTFCTSETKSSRVLPNWLYSKPRPVQFPLWLLAGDIVEIGGRVYVFRGLIRRFKRLDDLHRHFQFYNPRESEQ</sequence>
<evidence type="ECO:0000313" key="1">
    <source>
        <dbReference type="EMBL" id="SKA25339.1"/>
    </source>
</evidence>
<dbReference type="RefSeq" id="WP_139374026.1">
    <property type="nucleotide sequence ID" value="NZ_FUWJ01000007.1"/>
</dbReference>